<comment type="caution">
    <text evidence="1">The sequence shown here is derived from an EMBL/GenBank/DDBJ whole genome shotgun (WGS) entry which is preliminary data.</text>
</comment>
<sequence>MDMGDGTGMRKPNKSVEANIIAGASGRERHWQGEIEQIYSAGISVFLGGNKPSRVDNVRGDISVNFSCDPDISTTLVDLALEEILCLQEEGPTDEDVLTILEIEQRAHENGLQENYYWLDRILRSYQSRIYFGDVGTSFEDVIVCFCLVIVNNKTLKKKAPNAIKEIVKFAQKAMGTKDVRVDVNTSGAEASEVSQGGLEFALLKRNDDEDAKEEFYSLVIKL</sequence>
<dbReference type="Proteomes" id="UP001060215">
    <property type="component" value="Chromosome 14"/>
</dbReference>
<proteinExistence type="predicted"/>
<gene>
    <name evidence="1" type="ORF">LOK49_LG13G02673</name>
</gene>
<organism evidence="1 2">
    <name type="scientific">Camellia lanceoleosa</name>
    <dbReference type="NCBI Taxonomy" id="1840588"/>
    <lineage>
        <taxon>Eukaryota</taxon>
        <taxon>Viridiplantae</taxon>
        <taxon>Streptophyta</taxon>
        <taxon>Embryophyta</taxon>
        <taxon>Tracheophyta</taxon>
        <taxon>Spermatophyta</taxon>
        <taxon>Magnoliopsida</taxon>
        <taxon>eudicotyledons</taxon>
        <taxon>Gunneridae</taxon>
        <taxon>Pentapetalae</taxon>
        <taxon>asterids</taxon>
        <taxon>Ericales</taxon>
        <taxon>Theaceae</taxon>
        <taxon>Camellia</taxon>
    </lineage>
</organism>
<accession>A0ACC0FKT9</accession>
<keyword evidence="2" id="KW-1185">Reference proteome</keyword>
<evidence type="ECO:0000313" key="2">
    <source>
        <dbReference type="Proteomes" id="UP001060215"/>
    </source>
</evidence>
<reference evidence="1 2" key="1">
    <citation type="journal article" date="2022" name="Plant J.">
        <title>Chromosome-level genome of Camellia lanceoleosa provides a valuable resource for understanding genome evolution and self-incompatibility.</title>
        <authorList>
            <person name="Gong W."/>
            <person name="Xiao S."/>
            <person name="Wang L."/>
            <person name="Liao Z."/>
            <person name="Chang Y."/>
            <person name="Mo W."/>
            <person name="Hu G."/>
            <person name="Li W."/>
            <person name="Zhao G."/>
            <person name="Zhu H."/>
            <person name="Hu X."/>
            <person name="Ji K."/>
            <person name="Xiang X."/>
            <person name="Song Q."/>
            <person name="Yuan D."/>
            <person name="Jin S."/>
            <person name="Zhang L."/>
        </authorList>
    </citation>
    <scope>NUCLEOTIDE SEQUENCE [LARGE SCALE GENOMIC DNA]</scope>
    <source>
        <strain evidence="1">SQ_2022a</strain>
    </source>
</reference>
<name>A0ACC0FKT9_9ERIC</name>
<protein>
    <submittedName>
        <fullName evidence="1">Zinc protease PQQL-like</fullName>
    </submittedName>
</protein>
<evidence type="ECO:0000313" key="1">
    <source>
        <dbReference type="EMBL" id="KAI7988868.1"/>
    </source>
</evidence>
<dbReference type="EMBL" id="CM045771">
    <property type="protein sequence ID" value="KAI7988868.1"/>
    <property type="molecule type" value="Genomic_DNA"/>
</dbReference>